<accession>A0A024Q8T6</accession>
<evidence type="ECO:0000313" key="1">
    <source>
        <dbReference type="EMBL" id="CDQ38928.1"/>
    </source>
</evidence>
<comment type="caution">
    <text evidence="1">The sequence shown here is derived from an EMBL/GenBank/DDBJ whole genome shotgun (WGS) entry which is preliminary data.</text>
</comment>
<gene>
    <name evidence="1" type="ORF">BN990_01207</name>
</gene>
<dbReference type="AlphaFoldDB" id="A0A024Q8T6"/>
<sequence length="37" mass="4157">MYSIANLIHDFSESSCWVQDLKAINEGLLFEPIGEGE</sequence>
<keyword evidence="2" id="KW-1185">Reference proteome</keyword>
<dbReference type="Proteomes" id="UP000028875">
    <property type="component" value="Unassembled WGS sequence"/>
</dbReference>
<organism evidence="1 2">
    <name type="scientific">Virgibacillus massiliensis</name>
    <dbReference type="NCBI Taxonomy" id="1462526"/>
    <lineage>
        <taxon>Bacteria</taxon>
        <taxon>Bacillati</taxon>
        <taxon>Bacillota</taxon>
        <taxon>Bacilli</taxon>
        <taxon>Bacillales</taxon>
        <taxon>Bacillaceae</taxon>
        <taxon>Virgibacillus</taxon>
    </lineage>
</organism>
<evidence type="ECO:0000313" key="2">
    <source>
        <dbReference type="Proteomes" id="UP000028875"/>
    </source>
</evidence>
<reference evidence="2" key="2">
    <citation type="submission" date="2014-05" db="EMBL/GenBank/DDBJ databases">
        <title>Draft genome sequence of Virgibacillus massiliensis Vm-5.</title>
        <authorList>
            <person name="Khelaifia S."/>
            <person name="Croce O."/>
            <person name="Lagier J.C."/>
            <person name="Raoult D."/>
        </authorList>
    </citation>
    <scope>NUCLEOTIDE SEQUENCE [LARGE SCALE GENOMIC DNA]</scope>
    <source>
        <strain evidence="2">Vm-5</strain>
    </source>
</reference>
<dbReference type="EMBL" id="CCDP010000001">
    <property type="protein sequence ID" value="CDQ38928.1"/>
    <property type="molecule type" value="Genomic_DNA"/>
</dbReference>
<proteinExistence type="predicted"/>
<protein>
    <submittedName>
        <fullName evidence="1">Uncharacterized protein</fullName>
    </submittedName>
</protein>
<reference evidence="1 2" key="1">
    <citation type="submission" date="2014-03" db="EMBL/GenBank/DDBJ databases">
        <authorList>
            <person name="Urmite Genomes U."/>
        </authorList>
    </citation>
    <scope>NUCLEOTIDE SEQUENCE [LARGE SCALE GENOMIC DNA]</scope>
    <source>
        <strain evidence="1 2">Vm-5</strain>
    </source>
</reference>
<name>A0A024Q8T6_9BACI</name>